<dbReference type="Proteomes" id="UP000184514">
    <property type="component" value="Unassembled WGS sequence"/>
</dbReference>
<dbReference type="EMBL" id="MLCB01000069">
    <property type="protein sequence ID" value="OJI94975.1"/>
    <property type="molecule type" value="Genomic_DNA"/>
</dbReference>
<comment type="caution">
    <text evidence="1">The sequence shown here is derived from an EMBL/GenBank/DDBJ whole genome shotgun (WGS) entry which is preliminary data.</text>
</comment>
<accession>A0A1L9P0A3</accession>
<sequence length="29" mass="3273">MGTKLDDRVLGHFTCVPVLFGRIVKVLEE</sequence>
<name>A0A1L9P0A3_9RHOB</name>
<gene>
    <name evidence="1" type="ORF">PFRI_07930</name>
</gene>
<evidence type="ECO:0000313" key="1">
    <source>
        <dbReference type="EMBL" id="OJI94975.1"/>
    </source>
</evidence>
<evidence type="ECO:0000313" key="2">
    <source>
        <dbReference type="Proteomes" id="UP000184514"/>
    </source>
</evidence>
<dbReference type="AlphaFoldDB" id="A0A1L9P0A3"/>
<keyword evidence="2" id="KW-1185">Reference proteome</keyword>
<reference evidence="1 2" key="1">
    <citation type="submission" date="2016-10" db="EMBL/GenBank/DDBJ databases">
        <title>Genome sequence of Planktotalea frisia SH6-1.</title>
        <authorList>
            <person name="Poehlein A."/>
            <person name="Bakenhus I."/>
            <person name="Voget S."/>
            <person name="Brinkhoff T."/>
            <person name="Simon M."/>
        </authorList>
    </citation>
    <scope>NUCLEOTIDE SEQUENCE [LARGE SCALE GENOMIC DNA]</scope>
    <source>
        <strain evidence="1 2">SH6-1</strain>
    </source>
</reference>
<organism evidence="1 2">
    <name type="scientific">Planktotalea frisia</name>
    <dbReference type="NCBI Taxonomy" id="696762"/>
    <lineage>
        <taxon>Bacteria</taxon>
        <taxon>Pseudomonadati</taxon>
        <taxon>Pseudomonadota</taxon>
        <taxon>Alphaproteobacteria</taxon>
        <taxon>Rhodobacterales</taxon>
        <taxon>Paracoccaceae</taxon>
        <taxon>Planktotalea</taxon>
    </lineage>
</organism>
<proteinExistence type="predicted"/>
<protein>
    <submittedName>
        <fullName evidence="1">Uncharacterized protein</fullName>
    </submittedName>
</protein>